<protein>
    <submittedName>
        <fullName evidence="1">Uncharacterized protein</fullName>
    </submittedName>
</protein>
<gene>
    <name evidence="1" type="ORF">M409DRAFT_22257</name>
</gene>
<proteinExistence type="predicted"/>
<evidence type="ECO:0000313" key="2">
    <source>
        <dbReference type="Proteomes" id="UP000799537"/>
    </source>
</evidence>
<dbReference type="AlphaFoldDB" id="A0A6A6CNX9"/>
<organism evidence="1 2">
    <name type="scientific">Zasmidium cellare ATCC 36951</name>
    <dbReference type="NCBI Taxonomy" id="1080233"/>
    <lineage>
        <taxon>Eukaryota</taxon>
        <taxon>Fungi</taxon>
        <taxon>Dikarya</taxon>
        <taxon>Ascomycota</taxon>
        <taxon>Pezizomycotina</taxon>
        <taxon>Dothideomycetes</taxon>
        <taxon>Dothideomycetidae</taxon>
        <taxon>Mycosphaerellales</taxon>
        <taxon>Mycosphaerellaceae</taxon>
        <taxon>Zasmidium</taxon>
    </lineage>
</organism>
<evidence type="ECO:0000313" key="1">
    <source>
        <dbReference type="EMBL" id="KAF2167449.1"/>
    </source>
</evidence>
<dbReference type="Proteomes" id="UP000799537">
    <property type="component" value="Unassembled WGS sequence"/>
</dbReference>
<reference evidence="1" key="1">
    <citation type="journal article" date="2020" name="Stud. Mycol.">
        <title>101 Dothideomycetes genomes: a test case for predicting lifestyles and emergence of pathogens.</title>
        <authorList>
            <person name="Haridas S."/>
            <person name="Albert R."/>
            <person name="Binder M."/>
            <person name="Bloem J."/>
            <person name="Labutti K."/>
            <person name="Salamov A."/>
            <person name="Andreopoulos B."/>
            <person name="Baker S."/>
            <person name="Barry K."/>
            <person name="Bills G."/>
            <person name="Bluhm B."/>
            <person name="Cannon C."/>
            <person name="Castanera R."/>
            <person name="Culley D."/>
            <person name="Daum C."/>
            <person name="Ezra D."/>
            <person name="Gonzalez J."/>
            <person name="Henrissat B."/>
            <person name="Kuo A."/>
            <person name="Liang C."/>
            <person name="Lipzen A."/>
            <person name="Lutzoni F."/>
            <person name="Magnuson J."/>
            <person name="Mondo S."/>
            <person name="Nolan M."/>
            <person name="Ohm R."/>
            <person name="Pangilinan J."/>
            <person name="Park H.-J."/>
            <person name="Ramirez L."/>
            <person name="Alfaro M."/>
            <person name="Sun H."/>
            <person name="Tritt A."/>
            <person name="Yoshinaga Y."/>
            <person name="Zwiers L.-H."/>
            <person name="Turgeon B."/>
            <person name="Goodwin S."/>
            <person name="Spatafora J."/>
            <person name="Crous P."/>
            <person name="Grigoriev I."/>
        </authorList>
    </citation>
    <scope>NUCLEOTIDE SEQUENCE</scope>
    <source>
        <strain evidence="1">ATCC 36951</strain>
    </source>
</reference>
<name>A0A6A6CNX9_ZASCE</name>
<dbReference type="RefSeq" id="XP_033668338.1">
    <property type="nucleotide sequence ID" value="XM_033806260.1"/>
</dbReference>
<keyword evidence="2" id="KW-1185">Reference proteome</keyword>
<dbReference type="EMBL" id="ML993593">
    <property type="protein sequence ID" value="KAF2167449.1"/>
    <property type="molecule type" value="Genomic_DNA"/>
</dbReference>
<sequence length="238" mass="26537">MAGQMEMQPIPMLALLRAKRLKEKRDLPTELWLGITSFAVTKDEPVPIWALPAHYGKLLAPFKNTNLEPHAKKTFWEKTTVRHTQSMIIFAQGSEIKNLHPTLRDKMQHLQVDTHISSLPRQLDDIAQTVRGCPAIQSLTIHLTVSSINPSIMQAGLGMICEAMHGLVGPEVKKTAVALCDFQGSKYWCAKRLKKAIAEETVHENSSWTAFGDIEVTVIQVGQKEVAGFMQTLMTAEV</sequence>
<dbReference type="GeneID" id="54559532"/>
<accession>A0A6A6CNX9</accession>